<evidence type="ECO:0000313" key="15">
    <source>
        <dbReference type="Proteomes" id="UP000033869"/>
    </source>
</evidence>
<evidence type="ECO:0000313" key="14">
    <source>
        <dbReference type="EMBL" id="KKS09230.1"/>
    </source>
</evidence>
<evidence type="ECO:0000256" key="11">
    <source>
        <dbReference type="RuleBase" id="RU003783"/>
    </source>
</evidence>
<reference evidence="14 15" key="1">
    <citation type="journal article" date="2015" name="Nature">
        <title>rRNA introns, odd ribosomes, and small enigmatic genomes across a large radiation of phyla.</title>
        <authorList>
            <person name="Brown C.T."/>
            <person name="Hug L.A."/>
            <person name="Thomas B.C."/>
            <person name="Sharon I."/>
            <person name="Castelle C.J."/>
            <person name="Singh A."/>
            <person name="Wilkins M.J."/>
            <person name="Williams K.H."/>
            <person name="Banfield J.F."/>
        </authorList>
    </citation>
    <scope>NUCLEOTIDE SEQUENCE [LARGE SCALE GENOMIC DNA]</scope>
</reference>
<evidence type="ECO:0000256" key="13">
    <source>
        <dbReference type="RuleBase" id="RU003785"/>
    </source>
</evidence>
<gene>
    <name evidence="10" type="primary">miaA</name>
    <name evidence="14" type="ORF">UU65_C0002G0008</name>
</gene>
<keyword evidence="4 10" id="KW-0808">Transferase</keyword>
<evidence type="ECO:0000256" key="8">
    <source>
        <dbReference type="ARBA" id="ARBA00022842"/>
    </source>
</evidence>
<comment type="subunit">
    <text evidence="10">Monomer.</text>
</comment>
<evidence type="ECO:0000256" key="7">
    <source>
        <dbReference type="ARBA" id="ARBA00022840"/>
    </source>
</evidence>
<evidence type="ECO:0000256" key="1">
    <source>
        <dbReference type="ARBA" id="ARBA00001946"/>
    </source>
</evidence>
<feature type="binding site" evidence="10">
    <location>
        <begin position="10"/>
        <end position="17"/>
    </location>
    <ligand>
        <name>ATP</name>
        <dbReference type="ChEBI" id="CHEBI:30616"/>
    </ligand>
</feature>
<dbReference type="GO" id="GO:0006400">
    <property type="term" value="P:tRNA modification"/>
    <property type="evidence" value="ECO:0007669"/>
    <property type="project" value="TreeGrafter"/>
</dbReference>
<dbReference type="InterPro" id="IPR018022">
    <property type="entry name" value="IPT"/>
</dbReference>
<dbReference type="PANTHER" id="PTHR11088">
    <property type="entry name" value="TRNA DIMETHYLALLYLTRANSFERASE"/>
    <property type="match status" value="1"/>
</dbReference>
<keyword evidence="7 10" id="KW-0067">ATP-binding</keyword>
<dbReference type="GO" id="GO:0052381">
    <property type="term" value="F:tRNA dimethylallyltransferase activity"/>
    <property type="evidence" value="ECO:0007669"/>
    <property type="project" value="UniProtKB-UniRule"/>
</dbReference>
<comment type="cofactor">
    <cofactor evidence="1 10">
        <name>Mg(2+)</name>
        <dbReference type="ChEBI" id="CHEBI:18420"/>
    </cofactor>
</comment>
<evidence type="ECO:0000256" key="2">
    <source>
        <dbReference type="ARBA" id="ARBA00003213"/>
    </source>
</evidence>
<evidence type="ECO:0000256" key="4">
    <source>
        <dbReference type="ARBA" id="ARBA00022679"/>
    </source>
</evidence>
<dbReference type="EC" id="2.5.1.75" evidence="10"/>
<evidence type="ECO:0000256" key="10">
    <source>
        <dbReference type="HAMAP-Rule" id="MF_00185"/>
    </source>
</evidence>
<comment type="function">
    <text evidence="2 10 12">Catalyzes the transfer of a dimethylallyl group onto the adenine at position 37 in tRNAs that read codons beginning with uridine, leading to the formation of N6-(dimethylallyl)adenosine (i(6)A).</text>
</comment>
<dbReference type="PATRIC" id="fig|1618344.3.peg.335"/>
<comment type="catalytic activity">
    <reaction evidence="9 10 11">
        <text>adenosine(37) in tRNA + dimethylallyl diphosphate = N(6)-dimethylallyladenosine(37) in tRNA + diphosphate</text>
        <dbReference type="Rhea" id="RHEA:26482"/>
        <dbReference type="Rhea" id="RHEA-COMP:10162"/>
        <dbReference type="Rhea" id="RHEA-COMP:10375"/>
        <dbReference type="ChEBI" id="CHEBI:33019"/>
        <dbReference type="ChEBI" id="CHEBI:57623"/>
        <dbReference type="ChEBI" id="CHEBI:74411"/>
        <dbReference type="ChEBI" id="CHEBI:74415"/>
        <dbReference type="EC" id="2.5.1.75"/>
    </reaction>
</comment>
<evidence type="ECO:0000256" key="5">
    <source>
        <dbReference type="ARBA" id="ARBA00022694"/>
    </source>
</evidence>
<comment type="caution">
    <text evidence="10">Lacks conserved residue(s) required for the propagation of feature annotation.</text>
</comment>
<dbReference type="NCBIfam" id="TIGR00174">
    <property type="entry name" value="miaA"/>
    <property type="match status" value="1"/>
</dbReference>
<dbReference type="Pfam" id="PF01715">
    <property type="entry name" value="IPPT"/>
    <property type="match status" value="1"/>
</dbReference>
<dbReference type="Proteomes" id="UP000033869">
    <property type="component" value="Unassembled WGS sequence"/>
</dbReference>
<evidence type="ECO:0000256" key="9">
    <source>
        <dbReference type="ARBA" id="ARBA00049563"/>
    </source>
</evidence>
<dbReference type="EMBL" id="LCBL01000002">
    <property type="protein sequence ID" value="KKS09230.1"/>
    <property type="molecule type" value="Genomic_DNA"/>
</dbReference>
<feature type="binding site" evidence="10">
    <location>
        <begin position="12"/>
        <end position="17"/>
    </location>
    <ligand>
        <name>substrate</name>
    </ligand>
</feature>
<feature type="region of interest" description="Interaction with substrate tRNA" evidence="10">
    <location>
        <begin position="35"/>
        <end position="38"/>
    </location>
</feature>
<feature type="site" description="Interaction with substrate tRNA" evidence="10">
    <location>
        <position position="124"/>
    </location>
</feature>
<dbReference type="Gene3D" id="1.10.20.140">
    <property type="match status" value="1"/>
</dbReference>
<evidence type="ECO:0000256" key="6">
    <source>
        <dbReference type="ARBA" id="ARBA00022741"/>
    </source>
</evidence>
<dbReference type="InterPro" id="IPR027417">
    <property type="entry name" value="P-loop_NTPase"/>
</dbReference>
<protein>
    <recommendedName>
        <fullName evidence="10">tRNA dimethylallyltransferase</fullName>
        <ecNumber evidence="10">2.5.1.75</ecNumber>
    </recommendedName>
    <alternativeName>
        <fullName evidence="10">Dimethylallyl diphosphate:tRNA dimethylallyltransferase</fullName>
        <shortName evidence="10">DMAPP:tRNA dimethylallyltransferase</shortName>
        <shortName evidence="10">DMATase</shortName>
    </alternativeName>
    <alternativeName>
        <fullName evidence="10">Isopentenyl-diphosphate:tRNA isopentenyltransferase</fullName>
        <shortName evidence="10">IPP transferase</shortName>
        <shortName evidence="10">IPPT</shortName>
        <shortName evidence="10">IPTase</shortName>
    </alternativeName>
</protein>
<dbReference type="InterPro" id="IPR039657">
    <property type="entry name" value="Dimethylallyltransferase"/>
</dbReference>
<keyword evidence="6 10" id="KW-0547">Nucleotide-binding</keyword>
<feature type="site" description="Interaction with substrate tRNA" evidence="10">
    <location>
        <position position="101"/>
    </location>
</feature>
<dbReference type="SUPFAM" id="SSF52540">
    <property type="entry name" value="P-loop containing nucleoside triphosphate hydrolases"/>
    <property type="match status" value="1"/>
</dbReference>
<accession>A0A0G0W8C5</accession>
<comment type="caution">
    <text evidence="14">The sequence shown here is derived from an EMBL/GenBank/DDBJ whole genome shotgun (WGS) entry which is preliminary data.</text>
</comment>
<dbReference type="PANTHER" id="PTHR11088:SF60">
    <property type="entry name" value="TRNA DIMETHYLALLYLTRANSFERASE"/>
    <property type="match status" value="1"/>
</dbReference>
<keyword evidence="5 10" id="KW-0819">tRNA processing</keyword>
<organism evidence="14 15">
    <name type="scientific">candidate division CPR2 bacterium GW2011_GWC1_41_48</name>
    <dbReference type="NCBI Taxonomy" id="1618344"/>
    <lineage>
        <taxon>Bacteria</taxon>
        <taxon>Bacteria division CPR2</taxon>
    </lineage>
</organism>
<keyword evidence="8 10" id="KW-0460">Magnesium</keyword>
<dbReference type="HAMAP" id="MF_00185">
    <property type="entry name" value="IPP_trans"/>
    <property type="match status" value="1"/>
</dbReference>
<name>A0A0G0W8C5_UNCC2</name>
<evidence type="ECO:0000256" key="12">
    <source>
        <dbReference type="RuleBase" id="RU003784"/>
    </source>
</evidence>
<dbReference type="AlphaFoldDB" id="A0A0G0W8C5"/>
<sequence length="300" mass="34531">MKNPLIVILGPTATGKTALSIDLAKKYNGEIVNADSQTIYREMDIGTAKPGLGEQQEIPHHLIDIIEPDQEFNVAQYKELADKTIKEIWNKDKAPFLVGGTGLYIDAVVYNYKIPKIKPDFKFRLEIASKTAEELLGRLEELDPEAASTIDPNNKRRLIRAIEIVQKSGEPLSTMKSKDKKPDNVLIIGLDFYSREDLYKRIDKRVNKMMNEGFLEEMKELADNYPWEIPGFNALGYRQLGFYLKGEIDLNTAIEAIKQETRKFAKRQMTWFKRNKDIKWVKNKEEAEKIVKEFLEISNS</sequence>
<evidence type="ECO:0000256" key="3">
    <source>
        <dbReference type="ARBA" id="ARBA00005842"/>
    </source>
</evidence>
<proteinExistence type="inferred from homology"/>
<dbReference type="GO" id="GO:0005524">
    <property type="term" value="F:ATP binding"/>
    <property type="evidence" value="ECO:0007669"/>
    <property type="project" value="UniProtKB-UniRule"/>
</dbReference>
<comment type="similarity">
    <text evidence="3 10 13">Belongs to the IPP transferase family.</text>
</comment>
<dbReference type="Gene3D" id="3.40.50.300">
    <property type="entry name" value="P-loop containing nucleotide triphosphate hydrolases"/>
    <property type="match status" value="1"/>
</dbReference>